<evidence type="ECO:0000256" key="1">
    <source>
        <dbReference type="ARBA" id="ARBA00004477"/>
    </source>
</evidence>
<feature type="transmembrane region" description="Helical" evidence="10">
    <location>
        <begin position="206"/>
        <end position="224"/>
    </location>
</feature>
<keyword evidence="3" id="KW-0337">GPI-anchor biosynthesis</keyword>
<evidence type="ECO:0000256" key="2">
    <source>
        <dbReference type="ARBA" id="ARBA00004687"/>
    </source>
</evidence>
<reference evidence="11" key="1">
    <citation type="submission" date="2022-11" db="EMBL/GenBank/DDBJ databases">
        <authorList>
            <person name="Mo P."/>
        </authorList>
    </citation>
    <scope>NUCLEOTIDE SEQUENCE</scope>
    <source>
        <strain evidence="11">HUAS 11-8</strain>
    </source>
</reference>
<feature type="transmembrane region" description="Helical" evidence="10">
    <location>
        <begin position="61"/>
        <end position="82"/>
    </location>
</feature>
<proteinExistence type="predicted"/>
<evidence type="ECO:0000256" key="3">
    <source>
        <dbReference type="ARBA" id="ARBA00022502"/>
    </source>
</evidence>
<evidence type="ECO:0000256" key="4">
    <source>
        <dbReference type="ARBA" id="ARBA00022676"/>
    </source>
</evidence>
<keyword evidence="8 10" id="KW-1133">Transmembrane helix</keyword>
<evidence type="ECO:0000256" key="8">
    <source>
        <dbReference type="ARBA" id="ARBA00022989"/>
    </source>
</evidence>
<keyword evidence="6 10" id="KW-0812">Transmembrane</keyword>
<evidence type="ECO:0008006" key="13">
    <source>
        <dbReference type="Google" id="ProtNLM"/>
    </source>
</evidence>
<comment type="subcellular location">
    <subcellularLocation>
        <location evidence="1">Endoplasmic reticulum membrane</location>
        <topology evidence="1">Multi-pass membrane protein</topology>
    </subcellularLocation>
</comment>
<keyword evidence="7" id="KW-0256">Endoplasmic reticulum</keyword>
<feature type="transmembrane region" description="Helical" evidence="10">
    <location>
        <begin position="398"/>
        <end position="420"/>
    </location>
</feature>
<dbReference type="PANTHER" id="PTHR12468">
    <property type="entry name" value="GPI MANNOSYLTRANSFERASE 2"/>
    <property type="match status" value="1"/>
</dbReference>
<evidence type="ECO:0000256" key="6">
    <source>
        <dbReference type="ARBA" id="ARBA00022692"/>
    </source>
</evidence>
<dbReference type="Proteomes" id="UP001163203">
    <property type="component" value="Chromosome"/>
</dbReference>
<gene>
    <name evidence="11" type="ORF">ORV05_01215</name>
</gene>
<dbReference type="RefSeq" id="WP_268756608.1">
    <property type="nucleotide sequence ID" value="NZ_CP113836.1"/>
</dbReference>
<keyword evidence="12" id="KW-1185">Reference proteome</keyword>
<evidence type="ECO:0000256" key="5">
    <source>
        <dbReference type="ARBA" id="ARBA00022679"/>
    </source>
</evidence>
<feature type="transmembrane region" description="Helical" evidence="10">
    <location>
        <begin position="264"/>
        <end position="283"/>
    </location>
</feature>
<comment type="pathway">
    <text evidence="2">Glycolipid biosynthesis; glycosylphosphatidylinositol-anchor biosynthesis.</text>
</comment>
<keyword evidence="9 10" id="KW-0472">Membrane</keyword>
<protein>
    <recommendedName>
        <fullName evidence="13">DUF2029 domain-containing protein</fullName>
    </recommendedName>
</protein>
<dbReference type="InterPro" id="IPR007315">
    <property type="entry name" value="PIG-V/Gpi18"/>
</dbReference>
<feature type="transmembrane region" description="Helical" evidence="10">
    <location>
        <begin position="236"/>
        <end position="257"/>
    </location>
</feature>
<evidence type="ECO:0000313" key="12">
    <source>
        <dbReference type="Proteomes" id="UP001163203"/>
    </source>
</evidence>
<name>A0ABY7B5E7_9PSEU</name>
<dbReference type="PANTHER" id="PTHR12468:SF2">
    <property type="entry name" value="GPI MANNOSYLTRANSFERASE 2"/>
    <property type="match status" value="1"/>
</dbReference>
<sequence>MISFTPKRNGAVREDALDRPLYLPRPVGRPPEGPALIGPYPEQGQHGNQLWPSRLARLRMLAQPAVIVVTIRALGLLAAWVMCAVNHRPFDFQAWDGYFYLGMADYGYSGFDPSVTYDLQGNYFPYAPMAFFPGYPLAVRLLGLPFSGHLLAVALTVSLAASIAAGYGVARLARHAGAGRRGQLAAVALTAGAPMSVVYSLPYPEALLVALAAWTLVAVLEHRWTPAGLGAAAAGLTSPMAGPLIPVVMAAGLVHLFRARTHRIAAAVAVVVAPLGMLGYLLWVSLVSGVPGGYFGITERGWGNHVDFGMTTARWVLDTLTTSREVFPVLTAAAIVAVVIATVRARMSWPVWLYTAGTVALVVAHSGIIHDRVRLLLSAFPLLIVAAIRLSRRRGRTTVFVVCGVVLGGLWFGAYSLAVWPSSI</sequence>
<accession>A0ABY7B5E7</accession>
<feature type="transmembrane region" description="Helical" evidence="10">
    <location>
        <begin position="351"/>
        <end position="369"/>
    </location>
</feature>
<keyword evidence="4" id="KW-0328">Glycosyltransferase</keyword>
<keyword evidence="5" id="KW-0808">Transferase</keyword>
<evidence type="ECO:0000313" key="11">
    <source>
        <dbReference type="EMBL" id="WAL66472.1"/>
    </source>
</evidence>
<feature type="transmembrane region" description="Helical" evidence="10">
    <location>
        <begin position="375"/>
        <end position="391"/>
    </location>
</feature>
<evidence type="ECO:0000256" key="9">
    <source>
        <dbReference type="ARBA" id="ARBA00023136"/>
    </source>
</evidence>
<feature type="transmembrane region" description="Helical" evidence="10">
    <location>
        <begin position="150"/>
        <end position="170"/>
    </location>
</feature>
<evidence type="ECO:0000256" key="10">
    <source>
        <dbReference type="SAM" id="Phobius"/>
    </source>
</evidence>
<evidence type="ECO:0000256" key="7">
    <source>
        <dbReference type="ARBA" id="ARBA00022824"/>
    </source>
</evidence>
<organism evidence="11 12">
    <name type="scientific">Amycolatopsis cynarae</name>
    <dbReference type="NCBI Taxonomy" id="2995223"/>
    <lineage>
        <taxon>Bacteria</taxon>
        <taxon>Bacillati</taxon>
        <taxon>Actinomycetota</taxon>
        <taxon>Actinomycetes</taxon>
        <taxon>Pseudonocardiales</taxon>
        <taxon>Pseudonocardiaceae</taxon>
        <taxon>Amycolatopsis</taxon>
    </lineage>
</organism>
<feature type="transmembrane region" description="Helical" evidence="10">
    <location>
        <begin position="326"/>
        <end position="344"/>
    </location>
</feature>
<dbReference type="EMBL" id="CP113836">
    <property type="protein sequence ID" value="WAL66472.1"/>
    <property type="molecule type" value="Genomic_DNA"/>
</dbReference>